<protein>
    <recommendedName>
        <fullName evidence="5">Transposase IS166 family protein</fullName>
    </recommendedName>
</protein>
<gene>
    <name evidence="3" type="ORF">QLH52_14365</name>
</gene>
<comment type="caution">
    <text evidence="3">The sequence shown here is derived from an EMBL/GenBank/DDBJ whole genome shotgun (WGS) entry which is preliminary data.</text>
</comment>
<accession>A0ABU4UIC4</accession>
<proteinExistence type="predicted"/>
<evidence type="ECO:0008006" key="5">
    <source>
        <dbReference type="Google" id="ProtNLM"/>
    </source>
</evidence>
<dbReference type="EMBL" id="JAXARY010000013">
    <property type="protein sequence ID" value="MDX8128474.1"/>
    <property type="molecule type" value="Genomic_DNA"/>
</dbReference>
<feature type="region of interest" description="Disordered" evidence="2">
    <location>
        <begin position="68"/>
        <end position="104"/>
    </location>
</feature>
<feature type="coiled-coil region" evidence="1">
    <location>
        <begin position="36"/>
        <end position="63"/>
    </location>
</feature>
<evidence type="ECO:0000313" key="4">
    <source>
        <dbReference type="Proteomes" id="UP001284537"/>
    </source>
</evidence>
<keyword evidence="1" id="KW-0175">Coiled coil</keyword>
<dbReference type="Proteomes" id="UP001284537">
    <property type="component" value="Unassembled WGS sequence"/>
</dbReference>
<organism evidence="3 4">
    <name type="scientific">Methylomonas defluvii</name>
    <dbReference type="NCBI Taxonomy" id="3045149"/>
    <lineage>
        <taxon>Bacteria</taxon>
        <taxon>Pseudomonadati</taxon>
        <taxon>Pseudomonadota</taxon>
        <taxon>Gammaproteobacteria</taxon>
        <taxon>Methylococcales</taxon>
        <taxon>Methylococcaceae</taxon>
        <taxon>Methylomonas</taxon>
    </lineage>
</organism>
<name>A0ABU4UIC4_9GAMM</name>
<evidence type="ECO:0000256" key="2">
    <source>
        <dbReference type="SAM" id="MobiDB-lite"/>
    </source>
</evidence>
<keyword evidence="4" id="KW-1185">Reference proteome</keyword>
<dbReference type="RefSeq" id="WP_319962019.1">
    <property type="nucleotide sequence ID" value="NZ_JAXARY010000013.1"/>
</dbReference>
<evidence type="ECO:0000313" key="3">
    <source>
        <dbReference type="EMBL" id="MDX8128474.1"/>
    </source>
</evidence>
<reference evidence="3 4" key="1">
    <citation type="submission" date="2023-11" db="EMBL/GenBank/DDBJ databases">
        <authorList>
            <person name="Ouyang M.-Y."/>
        </authorList>
    </citation>
    <scope>NUCLEOTIDE SEQUENCE [LARGE SCALE GENOMIC DNA]</scope>
    <source>
        <strain evidence="3 4">OY6</strain>
    </source>
</reference>
<evidence type="ECO:0000256" key="1">
    <source>
        <dbReference type="SAM" id="Coils"/>
    </source>
</evidence>
<sequence length="104" mass="11667">MLSKPRKKARLEPPMVVPAEQAADVFPAVRYFQIHFEFLQEQIQLILSNQESLQQQLKQLESRLPRTANGLRLNAPGKSPLERLTTGHTVPDKDAPGLNLTGGR</sequence>